<dbReference type="Proteomes" id="UP000320762">
    <property type="component" value="Unassembled WGS sequence"/>
</dbReference>
<evidence type="ECO:0000313" key="2">
    <source>
        <dbReference type="Proteomes" id="UP000320762"/>
    </source>
</evidence>
<sequence>MFKYCRARNHRSASRWPPAPYRYLYSGSRNWRSLGHPISVYKLHAHASVTPSWIDRITPPGFLFALTRRAHLENRASHVRQLGADFITAPLKRLAIHVCPRNHLRGSCKRLTLRRVQEIHRASVRFSDPRVSHSRWPRLSHLHSVSGFDAKETSRDV</sequence>
<reference evidence="1 2" key="1">
    <citation type="journal article" date="2019" name="New Phytol.">
        <title>Comparative genomics reveals unique wood-decay strategies and fruiting body development in the Schizophyllaceae.</title>
        <authorList>
            <person name="Almasi E."/>
            <person name="Sahu N."/>
            <person name="Krizsan K."/>
            <person name="Balint B."/>
            <person name="Kovacs G.M."/>
            <person name="Kiss B."/>
            <person name="Cseklye J."/>
            <person name="Drula E."/>
            <person name="Henrissat B."/>
            <person name="Nagy I."/>
            <person name="Chovatia M."/>
            <person name="Adam C."/>
            <person name="LaButti K."/>
            <person name="Lipzen A."/>
            <person name="Riley R."/>
            <person name="Grigoriev I.V."/>
            <person name="Nagy L.G."/>
        </authorList>
    </citation>
    <scope>NUCLEOTIDE SEQUENCE [LARGE SCALE GENOMIC DNA]</scope>
    <source>
        <strain evidence="1 2">NL-1724</strain>
    </source>
</reference>
<protein>
    <submittedName>
        <fullName evidence="1">Uncharacterized protein</fullName>
    </submittedName>
</protein>
<dbReference type="AlphaFoldDB" id="A0A550CBD3"/>
<organism evidence="1 2">
    <name type="scientific">Schizophyllum amplum</name>
    <dbReference type="NCBI Taxonomy" id="97359"/>
    <lineage>
        <taxon>Eukaryota</taxon>
        <taxon>Fungi</taxon>
        <taxon>Dikarya</taxon>
        <taxon>Basidiomycota</taxon>
        <taxon>Agaricomycotina</taxon>
        <taxon>Agaricomycetes</taxon>
        <taxon>Agaricomycetidae</taxon>
        <taxon>Agaricales</taxon>
        <taxon>Schizophyllaceae</taxon>
        <taxon>Schizophyllum</taxon>
    </lineage>
</organism>
<evidence type="ECO:0000313" key="1">
    <source>
        <dbReference type="EMBL" id="TRM62122.1"/>
    </source>
</evidence>
<gene>
    <name evidence="1" type="ORF">BD626DRAFT_67510</name>
</gene>
<name>A0A550CBD3_9AGAR</name>
<comment type="caution">
    <text evidence="1">The sequence shown here is derived from an EMBL/GenBank/DDBJ whole genome shotgun (WGS) entry which is preliminary data.</text>
</comment>
<proteinExistence type="predicted"/>
<accession>A0A550CBD3</accession>
<dbReference type="EMBL" id="VDMD01000014">
    <property type="protein sequence ID" value="TRM62122.1"/>
    <property type="molecule type" value="Genomic_DNA"/>
</dbReference>
<keyword evidence="2" id="KW-1185">Reference proteome</keyword>